<dbReference type="GO" id="GO:0005737">
    <property type="term" value="C:cytoplasm"/>
    <property type="evidence" value="ECO:0007669"/>
    <property type="project" value="UniProtKB-SubCell"/>
</dbReference>
<comment type="similarity">
    <text evidence="6">Belongs to the NAD kinase family.</text>
</comment>
<feature type="active site" description="Proton acceptor" evidence="6">
    <location>
        <position position="70"/>
    </location>
</feature>
<proteinExistence type="inferred from homology"/>
<name>A0A9D1ILF2_9BACT</name>
<dbReference type="PANTHER" id="PTHR20275">
    <property type="entry name" value="NAD KINASE"/>
    <property type="match status" value="1"/>
</dbReference>
<evidence type="ECO:0000256" key="6">
    <source>
        <dbReference type="HAMAP-Rule" id="MF_00361"/>
    </source>
</evidence>
<dbReference type="InterPro" id="IPR017438">
    <property type="entry name" value="ATP-NAD_kinase_N"/>
</dbReference>
<dbReference type="HAMAP" id="MF_00361">
    <property type="entry name" value="NAD_kinase"/>
    <property type="match status" value="1"/>
</dbReference>
<dbReference type="InterPro" id="IPR002504">
    <property type="entry name" value="NADK"/>
</dbReference>
<keyword evidence="6" id="KW-0547">Nucleotide-binding</keyword>
<dbReference type="SUPFAM" id="SSF111331">
    <property type="entry name" value="NAD kinase/diacylglycerol kinase-like"/>
    <property type="match status" value="1"/>
</dbReference>
<organism evidence="7 8">
    <name type="scientific">Candidatus Limisoma intestinavium</name>
    <dbReference type="NCBI Taxonomy" id="2840856"/>
    <lineage>
        <taxon>Bacteria</taxon>
        <taxon>Pseudomonadati</taxon>
        <taxon>Bacteroidota</taxon>
        <taxon>Bacteroidia</taxon>
        <taxon>Bacteroidales</taxon>
        <taxon>Candidatus Limisoma</taxon>
    </lineage>
</organism>
<accession>A0A9D1ILF2</accession>
<evidence type="ECO:0000256" key="3">
    <source>
        <dbReference type="ARBA" id="ARBA00022857"/>
    </source>
</evidence>
<dbReference type="PANTHER" id="PTHR20275:SF0">
    <property type="entry name" value="NAD KINASE"/>
    <property type="match status" value="1"/>
</dbReference>
<protein>
    <recommendedName>
        <fullName evidence="6">NAD kinase</fullName>
        <ecNumber evidence="6">2.7.1.23</ecNumber>
    </recommendedName>
    <alternativeName>
        <fullName evidence="6">ATP-dependent NAD kinase</fullName>
    </alternativeName>
</protein>
<sequence>MKIAIYGNSHQDNRIGVIDKMFSSLALHGVDVEAEKGFYEYVKKLLPETKVGCADNSRLSADIVLSVGGDGTFLRAASWVGDREIPIFGINTGHLGYLSGATTDSVEQMLDDIRNGRYRTESRSLIQVDADPHGSLPKRFALNEVAVLKDASASMLHMDTTVNGAALNTYIGDGLIVATPTGSTAYNLSVGGPILHPACRSFVISPIAAHSLTVRPLVLPDGAEIAVRTRSTRSQTFRISVDGESSTLPIGTVLRLRRADFCVKVALRDGHNFAGTLRGKLMWGVDGR</sequence>
<comment type="cofactor">
    <cofactor evidence="6">
        <name>a divalent metal cation</name>
        <dbReference type="ChEBI" id="CHEBI:60240"/>
    </cofactor>
</comment>
<dbReference type="GO" id="GO:0019674">
    <property type="term" value="P:NAD+ metabolic process"/>
    <property type="evidence" value="ECO:0007669"/>
    <property type="project" value="InterPro"/>
</dbReference>
<keyword evidence="6" id="KW-0067">ATP-binding</keyword>
<reference evidence="7" key="1">
    <citation type="submission" date="2020-10" db="EMBL/GenBank/DDBJ databases">
        <authorList>
            <person name="Gilroy R."/>
        </authorList>
    </citation>
    <scope>NUCLEOTIDE SEQUENCE</scope>
    <source>
        <strain evidence="7">17073</strain>
    </source>
</reference>
<dbReference type="Pfam" id="PF01513">
    <property type="entry name" value="NAD_kinase"/>
    <property type="match status" value="1"/>
</dbReference>
<dbReference type="EMBL" id="DVMS01000155">
    <property type="protein sequence ID" value="HIU39105.1"/>
    <property type="molecule type" value="Genomic_DNA"/>
</dbReference>
<dbReference type="Pfam" id="PF20143">
    <property type="entry name" value="NAD_kinase_C"/>
    <property type="match status" value="1"/>
</dbReference>
<feature type="binding site" evidence="6">
    <location>
        <position position="75"/>
    </location>
    <ligand>
        <name>NAD(+)</name>
        <dbReference type="ChEBI" id="CHEBI:57540"/>
    </ligand>
</feature>
<feature type="binding site" evidence="6">
    <location>
        <begin position="143"/>
        <end position="144"/>
    </location>
    <ligand>
        <name>NAD(+)</name>
        <dbReference type="ChEBI" id="CHEBI:57540"/>
    </ligand>
</feature>
<dbReference type="GO" id="GO:0003951">
    <property type="term" value="F:NAD+ kinase activity"/>
    <property type="evidence" value="ECO:0007669"/>
    <property type="project" value="UniProtKB-UniRule"/>
</dbReference>
<evidence type="ECO:0000313" key="8">
    <source>
        <dbReference type="Proteomes" id="UP000824076"/>
    </source>
</evidence>
<comment type="function">
    <text evidence="6">Involved in the regulation of the intracellular balance of NAD and NADP, and is a key enzyme in the biosynthesis of NADP. Catalyzes specifically the phosphorylation on 2'-hydroxyl of the adenosine moiety of NAD to yield NADP.</text>
</comment>
<dbReference type="InterPro" id="IPR017437">
    <property type="entry name" value="ATP-NAD_kinase_PpnK-typ_C"/>
</dbReference>
<comment type="catalytic activity">
    <reaction evidence="5 6">
        <text>NAD(+) + ATP = ADP + NADP(+) + H(+)</text>
        <dbReference type="Rhea" id="RHEA:18629"/>
        <dbReference type="ChEBI" id="CHEBI:15378"/>
        <dbReference type="ChEBI" id="CHEBI:30616"/>
        <dbReference type="ChEBI" id="CHEBI:57540"/>
        <dbReference type="ChEBI" id="CHEBI:58349"/>
        <dbReference type="ChEBI" id="CHEBI:456216"/>
        <dbReference type="EC" id="2.7.1.23"/>
    </reaction>
</comment>
<feature type="binding site" evidence="6">
    <location>
        <begin position="184"/>
        <end position="189"/>
    </location>
    <ligand>
        <name>NAD(+)</name>
        <dbReference type="ChEBI" id="CHEBI:57540"/>
    </ligand>
</feature>
<evidence type="ECO:0000256" key="1">
    <source>
        <dbReference type="ARBA" id="ARBA00022679"/>
    </source>
</evidence>
<dbReference type="GO" id="GO:0046872">
    <property type="term" value="F:metal ion binding"/>
    <property type="evidence" value="ECO:0007669"/>
    <property type="project" value="UniProtKB-UniRule"/>
</dbReference>
<keyword evidence="2 6" id="KW-0418">Kinase</keyword>
<dbReference type="NCBIfam" id="NF002521">
    <property type="entry name" value="PRK01911.1"/>
    <property type="match status" value="1"/>
</dbReference>
<comment type="caution">
    <text evidence="7">The sequence shown here is derived from an EMBL/GenBank/DDBJ whole genome shotgun (WGS) entry which is preliminary data.</text>
</comment>
<dbReference type="GO" id="GO:0006741">
    <property type="term" value="P:NADP+ biosynthetic process"/>
    <property type="evidence" value="ECO:0007669"/>
    <property type="project" value="UniProtKB-UniRule"/>
</dbReference>
<dbReference type="InterPro" id="IPR016064">
    <property type="entry name" value="NAD/diacylglycerol_kinase_sf"/>
</dbReference>
<keyword evidence="6" id="KW-0963">Cytoplasm</keyword>
<feature type="binding site" evidence="6">
    <location>
        <begin position="70"/>
        <end position="71"/>
    </location>
    <ligand>
        <name>NAD(+)</name>
        <dbReference type="ChEBI" id="CHEBI:57540"/>
    </ligand>
</feature>
<dbReference type="GO" id="GO:0051287">
    <property type="term" value="F:NAD binding"/>
    <property type="evidence" value="ECO:0007669"/>
    <property type="project" value="UniProtKB-ARBA"/>
</dbReference>
<dbReference type="Proteomes" id="UP000824076">
    <property type="component" value="Unassembled WGS sequence"/>
</dbReference>
<keyword evidence="1 6" id="KW-0808">Transferase</keyword>
<keyword evidence="3 6" id="KW-0521">NADP</keyword>
<feature type="binding site" evidence="6">
    <location>
        <position position="208"/>
    </location>
    <ligand>
        <name>NAD(+)</name>
        <dbReference type="ChEBI" id="CHEBI:57540"/>
    </ligand>
</feature>
<evidence type="ECO:0000256" key="4">
    <source>
        <dbReference type="ARBA" id="ARBA00023027"/>
    </source>
</evidence>
<dbReference type="AlphaFoldDB" id="A0A9D1ILF2"/>
<dbReference type="Gene3D" id="2.60.200.30">
    <property type="entry name" value="Probable inorganic polyphosphate/atp-NAD kinase, domain 2"/>
    <property type="match status" value="1"/>
</dbReference>
<reference evidence="7" key="2">
    <citation type="journal article" date="2021" name="PeerJ">
        <title>Extensive microbial diversity within the chicken gut microbiome revealed by metagenomics and culture.</title>
        <authorList>
            <person name="Gilroy R."/>
            <person name="Ravi A."/>
            <person name="Getino M."/>
            <person name="Pursley I."/>
            <person name="Horton D.L."/>
            <person name="Alikhan N.F."/>
            <person name="Baker D."/>
            <person name="Gharbi K."/>
            <person name="Hall N."/>
            <person name="Watson M."/>
            <person name="Adriaenssens E.M."/>
            <person name="Foster-Nyarko E."/>
            <person name="Jarju S."/>
            <person name="Secka A."/>
            <person name="Antonio M."/>
            <person name="Oren A."/>
            <person name="Chaudhuri R.R."/>
            <person name="La Ragione R."/>
            <person name="Hildebrand F."/>
            <person name="Pallen M.J."/>
        </authorList>
    </citation>
    <scope>NUCLEOTIDE SEQUENCE</scope>
    <source>
        <strain evidence="7">17073</strain>
    </source>
</reference>
<evidence type="ECO:0000256" key="5">
    <source>
        <dbReference type="ARBA" id="ARBA00047925"/>
    </source>
</evidence>
<feature type="binding site" evidence="6">
    <location>
        <position position="173"/>
    </location>
    <ligand>
        <name>NAD(+)</name>
        <dbReference type="ChEBI" id="CHEBI:57540"/>
    </ligand>
</feature>
<gene>
    <name evidence="6" type="primary">nadK</name>
    <name evidence="7" type="ORF">IAD18_05515</name>
</gene>
<comment type="subcellular location">
    <subcellularLocation>
        <location evidence="6">Cytoplasm</location>
    </subcellularLocation>
</comment>
<dbReference type="EC" id="2.7.1.23" evidence="6"/>
<keyword evidence="4 6" id="KW-0520">NAD</keyword>
<evidence type="ECO:0000256" key="2">
    <source>
        <dbReference type="ARBA" id="ARBA00022777"/>
    </source>
</evidence>
<evidence type="ECO:0000313" key="7">
    <source>
        <dbReference type="EMBL" id="HIU39105.1"/>
    </source>
</evidence>
<dbReference type="Gene3D" id="3.40.50.10330">
    <property type="entry name" value="Probable inorganic polyphosphate/atp-NAD kinase, domain 1"/>
    <property type="match status" value="1"/>
</dbReference>
<comment type="caution">
    <text evidence="6">Lacks conserved residue(s) required for the propagation of feature annotation.</text>
</comment>
<dbReference type="GO" id="GO:0005524">
    <property type="term" value="F:ATP binding"/>
    <property type="evidence" value="ECO:0007669"/>
    <property type="project" value="UniProtKB-KW"/>
</dbReference>